<feature type="domain" description="DUF4382" evidence="1">
    <location>
        <begin position="51"/>
        <end position="178"/>
    </location>
</feature>
<proteinExistence type="predicted"/>
<dbReference type="PROSITE" id="PS51257">
    <property type="entry name" value="PROKAR_LIPOPROTEIN"/>
    <property type="match status" value="1"/>
</dbReference>
<dbReference type="RefSeq" id="WP_126619974.1">
    <property type="nucleotide sequence ID" value="NZ_CP034563.1"/>
</dbReference>
<sequence>MKKLLITIFALGTMFTSCNKDDEGSDIYASTNVTLQAGDISPISGTRTSIDGIDSVVVAVSGLSVVVNGQTANFIKQEGECLIDLLSFESTDTLIWTEETLPIGTLEVAELELDKAGESYVKETGNDTPVTLHITKPRLEFMVDENLEVAANVKYVIQLDMNGSLRLNQTNNKYNLQPQSSAENSYGLLTLVKVD</sequence>
<reference evidence="2 3" key="1">
    <citation type="submission" date="2018-12" db="EMBL/GenBank/DDBJ databases">
        <title>Flammeovirga pectinis sp. nov., isolated from the gut of the Korean scallop, Patinopecten yessoensis.</title>
        <authorList>
            <person name="Bae J.-W."/>
            <person name="Jeong Y.-S."/>
            <person name="Kang W."/>
        </authorList>
    </citation>
    <scope>NUCLEOTIDE SEQUENCE [LARGE SCALE GENOMIC DNA]</scope>
    <source>
        <strain evidence="2 3">L12M1</strain>
    </source>
</reference>
<evidence type="ECO:0000259" key="1">
    <source>
        <dbReference type="Pfam" id="PF14321"/>
    </source>
</evidence>
<dbReference type="AlphaFoldDB" id="A0A3Q9FRE1"/>
<name>A0A3Q9FRE1_9BACT</name>
<protein>
    <submittedName>
        <fullName evidence="2">DUF4382 domain-containing protein</fullName>
    </submittedName>
</protein>
<keyword evidence="3" id="KW-1185">Reference proteome</keyword>
<dbReference type="Pfam" id="PF14321">
    <property type="entry name" value="DUF4382"/>
    <property type="match status" value="1"/>
</dbReference>
<accession>A0A3Q9FRE1</accession>
<gene>
    <name evidence="2" type="ORF">EI427_24340</name>
</gene>
<evidence type="ECO:0000313" key="2">
    <source>
        <dbReference type="EMBL" id="AZQ65346.1"/>
    </source>
</evidence>
<dbReference type="Proteomes" id="UP000267268">
    <property type="component" value="Chromosome 2"/>
</dbReference>
<dbReference type="EMBL" id="CP034563">
    <property type="protein sequence ID" value="AZQ65346.1"/>
    <property type="molecule type" value="Genomic_DNA"/>
</dbReference>
<dbReference type="KEGG" id="fll:EI427_24340"/>
<dbReference type="InterPro" id="IPR025491">
    <property type="entry name" value="DUF4382"/>
</dbReference>
<evidence type="ECO:0000313" key="3">
    <source>
        <dbReference type="Proteomes" id="UP000267268"/>
    </source>
</evidence>
<dbReference type="OrthoDB" id="9842293at2"/>
<organism evidence="2 3">
    <name type="scientific">Flammeovirga pectinis</name>
    <dbReference type="NCBI Taxonomy" id="2494373"/>
    <lineage>
        <taxon>Bacteria</taxon>
        <taxon>Pseudomonadati</taxon>
        <taxon>Bacteroidota</taxon>
        <taxon>Cytophagia</taxon>
        <taxon>Cytophagales</taxon>
        <taxon>Flammeovirgaceae</taxon>
        <taxon>Flammeovirga</taxon>
    </lineage>
</organism>